<comment type="caution">
    <text evidence="3">The sequence shown here is derived from an EMBL/GenBank/DDBJ whole genome shotgun (WGS) entry which is preliminary data.</text>
</comment>
<sequence length="431" mass="43843">MTARTILVAALLLVAAALVAWPVRSVRARRRRVLTPGRRAGGLDPDDALVQWIRELGSTPDLLVDGTGAAPTSGHPVRITDEPGTAAGVNGRRTALGWPDRDVIRSPRWPGAKGGFTRPEGPTRPPARRDPRRPIGSARPEEATTMLDVEQRPASAATVTIGVSDGDGDGPPGVPGPATADGHGDLDAGCRGDVSGAAAAGGWAIANRHDDLRVGPTGRTPGTPPSVRISRSATRVLPLVGLFGGAVGAVVGGPVAAVAMAGYGTLAVRAVLRWRLNRSAERTRRRGLDQLCGLAADLRAGLPVARALDVATVERDGAGRLRQLTSAAVRLADRTGAPLAELVERIEADARATDRGLAAAAAQAAGARATAWLLAALPIGGIGLGYGIGVDPMAVLLHSTVGGACAVAAVALQAVGLLWAERLGATPGRAG</sequence>
<accession>A0ABW6VXE0</accession>
<evidence type="ECO:0000313" key="3">
    <source>
        <dbReference type="EMBL" id="MFF5201162.1"/>
    </source>
</evidence>
<feature type="transmembrane region" description="Helical" evidence="2">
    <location>
        <begin position="239"/>
        <end position="272"/>
    </location>
</feature>
<feature type="region of interest" description="Disordered" evidence="1">
    <location>
        <begin position="63"/>
        <end position="145"/>
    </location>
</feature>
<organism evidence="3 4">
    <name type="scientific">Micromonospora parva</name>
    <dbReference type="NCBI Taxonomy" id="1464048"/>
    <lineage>
        <taxon>Bacteria</taxon>
        <taxon>Bacillati</taxon>
        <taxon>Actinomycetota</taxon>
        <taxon>Actinomycetes</taxon>
        <taxon>Micromonosporales</taxon>
        <taxon>Micromonosporaceae</taxon>
        <taxon>Micromonospora</taxon>
    </lineage>
</organism>
<keyword evidence="4" id="KW-1185">Reference proteome</keyword>
<dbReference type="EMBL" id="JBIAZM010000005">
    <property type="protein sequence ID" value="MFF5201162.1"/>
    <property type="molecule type" value="Genomic_DNA"/>
</dbReference>
<gene>
    <name evidence="3" type="ORF">ACFY3B_16325</name>
</gene>
<dbReference type="Proteomes" id="UP001602287">
    <property type="component" value="Unassembled WGS sequence"/>
</dbReference>
<evidence type="ECO:0008006" key="5">
    <source>
        <dbReference type="Google" id="ProtNLM"/>
    </source>
</evidence>
<proteinExistence type="predicted"/>
<keyword evidence="2" id="KW-1133">Transmembrane helix</keyword>
<keyword evidence="2" id="KW-0472">Membrane</keyword>
<protein>
    <recommendedName>
        <fullName evidence="5">Tight adherence protein B</fullName>
    </recommendedName>
</protein>
<evidence type="ECO:0000313" key="4">
    <source>
        <dbReference type="Proteomes" id="UP001602287"/>
    </source>
</evidence>
<keyword evidence="2" id="KW-0812">Transmembrane</keyword>
<dbReference type="RefSeq" id="WP_036411923.1">
    <property type="nucleotide sequence ID" value="NZ_JBEZDH010000005.1"/>
</dbReference>
<feature type="region of interest" description="Disordered" evidence="1">
    <location>
        <begin position="160"/>
        <end position="181"/>
    </location>
</feature>
<name>A0ABW6VXE0_9ACTN</name>
<feature type="transmembrane region" description="Helical" evidence="2">
    <location>
        <begin position="371"/>
        <end position="389"/>
    </location>
</feature>
<dbReference type="PANTHER" id="PTHR35007:SF4">
    <property type="entry name" value="CONSERVED TRANSMEMBRANE PROTEIN-RELATED"/>
    <property type="match status" value="1"/>
</dbReference>
<feature type="transmembrane region" description="Helical" evidence="2">
    <location>
        <begin position="395"/>
        <end position="420"/>
    </location>
</feature>
<dbReference type="PANTHER" id="PTHR35007">
    <property type="entry name" value="INTEGRAL MEMBRANE PROTEIN-RELATED"/>
    <property type="match status" value="1"/>
</dbReference>
<evidence type="ECO:0000256" key="1">
    <source>
        <dbReference type="SAM" id="MobiDB-lite"/>
    </source>
</evidence>
<evidence type="ECO:0000256" key="2">
    <source>
        <dbReference type="SAM" id="Phobius"/>
    </source>
</evidence>
<reference evidence="3 4" key="1">
    <citation type="submission" date="2024-10" db="EMBL/GenBank/DDBJ databases">
        <title>The Natural Products Discovery Center: Release of the First 8490 Sequenced Strains for Exploring Actinobacteria Biosynthetic Diversity.</title>
        <authorList>
            <person name="Kalkreuter E."/>
            <person name="Kautsar S.A."/>
            <person name="Yang D."/>
            <person name="Bader C.D."/>
            <person name="Teijaro C.N."/>
            <person name="Fluegel L."/>
            <person name="Davis C.M."/>
            <person name="Simpson J.R."/>
            <person name="Lauterbach L."/>
            <person name="Steele A.D."/>
            <person name="Gui C."/>
            <person name="Meng S."/>
            <person name="Li G."/>
            <person name="Viehrig K."/>
            <person name="Ye F."/>
            <person name="Su P."/>
            <person name="Kiefer A.F."/>
            <person name="Nichols A."/>
            <person name="Cepeda A.J."/>
            <person name="Yan W."/>
            <person name="Fan B."/>
            <person name="Jiang Y."/>
            <person name="Adhikari A."/>
            <person name="Zheng C.-J."/>
            <person name="Schuster L."/>
            <person name="Cowan T.M."/>
            <person name="Smanski M.J."/>
            <person name="Chevrette M.G."/>
            <person name="De Carvalho L.P.S."/>
            <person name="Shen B."/>
        </authorList>
    </citation>
    <scope>NUCLEOTIDE SEQUENCE [LARGE SCALE GENOMIC DNA]</scope>
    <source>
        <strain evidence="3 4">NPDC000140</strain>
    </source>
</reference>